<evidence type="ECO:0000313" key="2">
    <source>
        <dbReference type="EMBL" id="MBP1853584.1"/>
    </source>
</evidence>
<evidence type="ECO:0000313" key="3">
    <source>
        <dbReference type="Proteomes" id="UP000759443"/>
    </source>
</evidence>
<dbReference type="PANTHER" id="PTHR46401:SF2">
    <property type="entry name" value="GLYCOSYLTRANSFERASE WBBK-RELATED"/>
    <property type="match status" value="1"/>
</dbReference>
<comment type="caution">
    <text evidence="2">The sequence shown here is derived from an EMBL/GenBank/DDBJ whole genome shotgun (WGS) entry which is preliminary data.</text>
</comment>
<evidence type="ECO:0000256" key="1">
    <source>
        <dbReference type="ARBA" id="ARBA00022679"/>
    </source>
</evidence>
<gene>
    <name evidence="2" type="ORF">J2Z17_005047</name>
</gene>
<sequence>MQHFGKEMEYRPVGAGRILTQASRPRILFATSVIPAPVSSDRAQRTDQTLRALLAIGAKVHIVVLNMTEAGSSPQTIAVRLRAAYPGCDVTVLTHPMFLSRAERMKAGAGMPGSDTIRLADAMDPRRGAVSRIDHCPRSFREQIQAMLDGGSWDVYFSDSARITPVEGYIFSGLRLCDSHDLHALELQQLQERHGKDRMRLRLFCAIHRTTEKRLLKNFDKILAASPAEAAVLGDYAGTGTDVIHAPVSFEPKATASDGKATARNGLLIAGSSAGPDVDGLLWFLDRIFPEIPPRIDATLTLVGSVCRNRVVQQQARRFGDKVVLAGYHEDAGAFYRSAQMVICPVRYGNAMKTKTVEALSHSSAIIGTSQAFSGIDARPGMDALIADDEATFIAQLIELHEDQARCAQMRVNAGALFDSRHCFARYVETIATLIDMSGPESINLRPSGSTDAAHY</sequence>
<keyword evidence="3" id="KW-1185">Reference proteome</keyword>
<dbReference type="EMBL" id="JAGGJU010000021">
    <property type="protein sequence ID" value="MBP1853584.1"/>
    <property type="molecule type" value="Genomic_DNA"/>
</dbReference>
<dbReference type="Proteomes" id="UP000759443">
    <property type="component" value="Unassembled WGS sequence"/>
</dbReference>
<dbReference type="Pfam" id="PF13692">
    <property type="entry name" value="Glyco_trans_1_4"/>
    <property type="match status" value="1"/>
</dbReference>
<dbReference type="PANTHER" id="PTHR46401">
    <property type="entry name" value="GLYCOSYLTRANSFERASE WBBK-RELATED"/>
    <property type="match status" value="1"/>
</dbReference>
<dbReference type="SUPFAM" id="SSF53756">
    <property type="entry name" value="UDP-Glycosyltransferase/glycogen phosphorylase"/>
    <property type="match status" value="1"/>
</dbReference>
<reference evidence="2 3" key="1">
    <citation type="submission" date="2021-03" db="EMBL/GenBank/DDBJ databases">
        <title>Genomic Encyclopedia of Type Strains, Phase IV (KMG-IV): sequencing the most valuable type-strain genomes for metagenomic binning, comparative biology and taxonomic classification.</title>
        <authorList>
            <person name="Goeker M."/>
        </authorList>
    </citation>
    <scope>NUCLEOTIDE SEQUENCE [LARGE SCALE GENOMIC DNA]</scope>
    <source>
        <strain evidence="2 3">DSM 21600</strain>
    </source>
</reference>
<organism evidence="2 3">
    <name type="scientific">Rhizobium halophytocola</name>
    <dbReference type="NCBI Taxonomy" id="735519"/>
    <lineage>
        <taxon>Bacteria</taxon>
        <taxon>Pseudomonadati</taxon>
        <taxon>Pseudomonadota</taxon>
        <taxon>Alphaproteobacteria</taxon>
        <taxon>Hyphomicrobiales</taxon>
        <taxon>Rhizobiaceae</taxon>
        <taxon>Rhizobium/Agrobacterium group</taxon>
        <taxon>Rhizobium</taxon>
    </lineage>
</organism>
<name>A0ABS4E6L6_9HYPH</name>
<keyword evidence="1" id="KW-0808">Transferase</keyword>
<dbReference type="RefSeq" id="WP_209949547.1">
    <property type="nucleotide sequence ID" value="NZ_JAGGJU010000021.1"/>
</dbReference>
<dbReference type="Gene3D" id="3.40.50.2000">
    <property type="entry name" value="Glycogen Phosphorylase B"/>
    <property type="match status" value="2"/>
</dbReference>
<protein>
    <recommendedName>
        <fullName evidence="4">Glycosyltransferase</fullName>
    </recommendedName>
</protein>
<proteinExistence type="predicted"/>
<evidence type="ECO:0008006" key="4">
    <source>
        <dbReference type="Google" id="ProtNLM"/>
    </source>
</evidence>
<accession>A0ABS4E6L6</accession>